<keyword evidence="2" id="KW-0804">Transcription</keyword>
<evidence type="ECO:0000256" key="2">
    <source>
        <dbReference type="ARBA" id="ARBA00023163"/>
    </source>
</evidence>
<evidence type="ECO:0000256" key="1">
    <source>
        <dbReference type="ARBA" id="ARBA00023015"/>
    </source>
</evidence>
<evidence type="ECO:0000313" key="4">
    <source>
        <dbReference type="Proteomes" id="UP000623129"/>
    </source>
</evidence>
<accession>A0A833QNE7</accession>
<protein>
    <submittedName>
        <fullName evidence="3">Scarecrow-like protein 33</fullName>
    </submittedName>
</protein>
<dbReference type="Proteomes" id="UP000623129">
    <property type="component" value="Unassembled WGS sequence"/>
</dbReference>
<dbReference type="EMBL" id="SWLB01000013">
    <property type="protein sequence ID" value="KAF3330410.1"/>
    <property type="molecule type" value="Genomic_DNA"/>
</dbReference>
<organism evidence="3 4">
    <name type="scientific">Carex littledalei</name>
    <dbReference type="NCBI Taxonomy" id="544730"/>
    <lineage>
        <taxon>Eukaryota</taxon>
        <taxon>Viridiplantae</taxon>
        <taxon>Streptophyta</taxon>
        <taxon>Embryophyta</taxon>
        <taxon>Tracheophyta</taxon>
        <taxon>Spermatophyta</taxon>
        <taxon>Magnoliopsida</taxon>
        <taxon>Liliopsida</taxon>
        <taxon>Poales</taxon>
        <taxon>Cyperaceae</taxon>
        <taxon>Cyperoideae</taxon>
        <taxon>Cariceae</taxon>
        <taxon>Carex</taxon>
        <taxon>Carex subgen. Euthyceras</taxon>
    </lineage>
</organism>
<keyword evidence="4" id="KW-1185">Reference proteome</keyword>
<dbReference type="AlphaFoldDB" id="A0A833QNE7"/>
<keyword evidence="1" id="KW-0805">Transcription regulation</keyword>
<proteinExistence type="predicted"/>
<reference evidence="3" key="1">
    <citation type="submission" date="2020-01" db="EMBL/GenBank/DDBJ databases">
        <title>Genome sequence of Kobresia littledalei, the first chromosome-level genome in the family Cyperaceae.</title>
        <authorList>
            <person name="Qu G."/>
        </authorList>
    </citation>
    <scope>NUCLEOTIDE SEQUENCE</scope>
    <source>
        <strain evidence="3">C.B.Clarke</strain>
        <tissue evidence="3">Leaf</tissue>
    </source>
</reference>
<name>A0A833QNE7_9POAL</name>
<evidence type="ECO:0000313" key="3">
    <source>
        <dbReference type="EMBL" id="KAF3330410.1"/>
    </source>
</evidence>
<gene>
    <name evidence="3" type="ORF">FCM35_KLT03764</name>
</gene>
<sequence>MLEVLAYLSSTKELLRSLIHIEDLNIKDDEVVIVNSMVRFKKVKDESFEIDSPRNRVLKLIRQIKPQVFIQEELCRSYSSYFLTRFRQVLSTYCGNCKTKLWTTHLAVHKSSEPCKTKLWTQTPSINRRQIR</sequence>
<dbReference type="Pfam" id="PF03514">
    <property type="entry name" value="GRAS"/>
    <property type="match status" value="1"/>
</dbReference>
<comment type="caution">
    <text evidence="3">The sequence shown here is derived from an EMBL/GenBank/DDBJ whole genome shotgun (WGS) entry which is preliminary data.</text>
</comment>
<dbReference type="InterPro" id="IPR005202">
    <property type="entry name" value="TF_GRAS"/>
</dbReference>